<sequence length="416" mass="42319">MSCIQIFPSSCRDRERERESKLARWFSKTFFFVLFLLLGFNQVVSPVFAATLTGISYSPSGSVVGTFVAANNTTFTVFTPITAVTSGSTITLTFPSGTTLTTGNIATTDFTITQAAQGLCTSAGSDTTPSAISANATNRTITLTAASGSLSRTVALAACGLGVITIKTSGTAGGNEIQHPTTTTTTATFQVDTSVGDTGSISTVSFVPAAAANLRVTGTGTMTVATTNELTVTAYDQYGNTVSSGANNYTGSKSLTLSGPGNAPNGTQPTVEGTNIGSATSITFTNGVSNANAATLTAYKAETTTVDVSDGSINSTGDASYDLDLTASPGALNDFTLTTQNSQTETAGTAFNVTATARDAQQNTKTDYSGATSVVWTWTATTSPDGSSPSKPSDGDETFTSGAMTKSGFTLVDAGE</sequence>
<evidence type="ECO:0000313" key="2">
    <source>
        <dbReference type="EMBL" id="PJE63052.1"/>
    </source>
</evidence>
<organism evidence="2 3">
    <name type="scientific">Candidatus Roizmanbacteria bacterium CG10_big_fil_rev_8_21_14_0_10_39_6</name>
    <dbReference type="NCBI Taxonomy" id="1974853"/>
    <lineage>
        <taxon>Bacteria</taxon>
        <taxon>Candidatus Roizmaniibacteriota</taxon>
    </lineage>
</organism>
<evidence type="ECO:0000256" key="1">
    <source>
        <dbReference type="SAM" id="MobiDB-lite"/>
    </source>
</evidence>
<accession>A0A2M8KSZ8</accession>
<dbReference type="AlphaFoldDB" id="A0A2M8KSZ8"/>
<dbReference type="Proteomes" id="UP000229554">
    <property type="component" value="Unassembled WGS sequence"/>
</dbReference>
<comment type="caution">
    <text evidence="2">The sequence shown here is derived from an EMBL/GenBank/DDBJ whole genome shotgun (WGS) entry which is preliminary data.</text>
</comment>
<dbReference type="EMBL" id="PFED01000066">
    <property type="protein sequence ID" value="PJE63052.1"/>
    <property type="molecule type" value="Genomic_DNA"/>
</dbReference>
<protein>
    <submittedName>
        <fullName evidence="2">Uncharacterized protein</fullName>
    </submittedName>
</protein>
<proteinExistence type="predicted"/>
<reference evidence="3" key="1">
    <citation type="submission" date="2017-09" db="EMBL/GenBank/DDBJ databases">
        <title>Depth-based differentiation of microbial function through sediment-hosted aquifers and enrichment of novel symbionts in the deep terrestrial subsurface.</title>
        <authorList>
            <person name="Probst A.J."/>
            <person name="Ladd B."/>
            <person name="Jarett J.K."/>
            <person name="Geller-Mcgrath D.E."/>
            <person name="Sieber C.M.K."/>
            <person name="Emerson J.B."/>
            <person name="Anantharaman K."/>
            <person name="Thomas B.C."/>
            <person name="Malmstrom R."/>
            <person name="Stieglmeier M."/>
            <person name="Klingl A."/>
            <person name="Woyke T."/>
            <person name="Ryan C.M."/>
            <person name="Banfield J.F."/>
        </authorList>
    </citation>
    <scope>NUCLEOTIDE SEQUENCE [LARGE SCALE GENOMIC DNA]</scope>
</reference>
<name>A0A2M8KSZ8_9BACT</name>
<feature type="region of interest" description="Disordered" evidence="1">
    <location>
        <begin position="380"/>
        <end position="416"/>
    </location>
</feature>
<feature type="compositionally biased region" description="Polar residues" evidence="1">
    <location>
        <begin position="398"/>
        <end position="408"/>
    </location>
</feature>
<feature type="compositionally biased region" description="Low complexity" evidence="1">
    <location>
        <begin position="380"/>
        <end position="392"/>
    </location>
</feature>
<evidence type="ECO:0000313" key="3">
    <source>
        <dbReference type="Proteomes" id="UP000229554"/>
    </source>
</evidence>
<gene>
    <name evidence="2" type="ORF">COU88_01615</name>
</gene>
<feature type="non-terminal residue" evidence="2">
    <location>
        <position position="416"/>
    </location>
</feature>